<comment type="caution">
    <text evidence="5">The sequence shown here is derived from an EMBL/GenBank/DDBJ whole genome shotgun (WGS) entry which is preliminary data.</text>
</comment>
<keyword evidence="3" id="KW-0732">Signal</keyword>
<evidence type="ECO:0000259" key="4">
    <source>
        <dbReference type="PROSITE" id="PS51406"/>
    </source>
</evidence>
<dbReference type="FunFam" id="3.90.215.10:FF:000001">
    <property type="entry name" value="Tenascin isoform 1"/>
    <property type="match status" value="1"/>
</dbReference>
<evidence type="ECO:0000313" key="6">
    <source>
        <dbReference type="Proteomes" id="UP001374579"/>
    </source>
</evidence>
<organism evidence="5 6">
    <name type="scientific">Littorina saxatilis</name>
    <dbReference type="NCBI Taxonomy" id="31220"/>
    <lineage>
        <taxon>Eukaryota</taxon>
        <taxon>Metazoa</taxon>
        <taxon>Spiralia</taxon>
        <taxon>Lophotrochozoa</taxon>
        <taxon>Mollusca</taxon>
        <taxon>Gastropoda</taxon>
        <taxon>Caenogastropoda</taxon>
        <taxon>Littorinimorpha</taxon>
        <taxon>Littorinoidea</taxon>
        <taxon>Littorinidae</taxon>
        <taxon>Littorina</taxon>
    </lineage>
</organism>
<keyword evidence="1" id="KW-1015">Disulfide bond</keyword>
<sequence>MLTRQLPSRGKRAMWKLLVLLVVVPTRGAEERGCTSTFQVWQPDQDVLRQIEHVQHAVQNLTYFCQAQTAKAETKMSQHLTEFHNATWRLERDILSMRVTRMDAQLQTTKLTADVSNVRRELDNNNRRVDDLELDLYMLRTKYKDAAPRYERAQLSNDVASLLKNSVGDLKAEWLLMKREIDSLKRESRRLSHQYNRENNSSHQVAEEMRQVSGGLRALEKRTVRTDDLLHRMEGRLNKALADFDQVKDTLVDLKLEREEHHNEMTSLRQSNIRVQKELHELQVDTNRLKERQHPLPAQGGSGGRVLGAQGENSPDVVLQGAAGDDFIPRDCHELYQTGSRTSGVYHVQPSGAPYMTPVYCLMLNGTGHTVIQRRVDGLLNFNRRWLEYQYGFGNPYAEFWVGNDLLHLLTQQKHYLLRVDLLDWEGKRYWAEYSQFVVADSSNHYRLRVGGYTGDAGDSLSYHDNMAFSTEDVDNDLHTRHCAAENQGGWWFNHCFSSNLNGVFHRAWYSQASSNYADGVVWYTAKDSEFYSMKGVTMMLKPKTP</sequence>
<dbReference type="InterPro" id="IPR002181">
    <property type="entry name" value="Fibrinogen_a/b/g_C_dom"/>
</dbReference>
<gene>
    <name evidence="5" type="ORF">V1264_002202</name>
</gene>
<dbReference type="PANTHER" id="PTHR19143:SF394">
    <property type="entry name" value="ANGIOPOIETIN-RELATED PROTEIN 3-LIKE"/>
    <property type="match status" value="1"/>
</dbReference>
<dbReference type="Pfam" id="PF00147">
    <property type="entry name" value="Fibrinogen_C"/>
    <property type="match status" value="1"/>
</dbReference>
<keyword evidence="6" id="KW-1185">Reference proteome</keyword>
<dbReference type="InterPro" id="IPR050373">
    <property type="entry name" value="Fibrinogen_C-term_domain"/>
</dbReference>
<evidence type="ECO:0000313" key="5">
    <source>
        <dbReference type="EMBL" id="KAK7116538.1"/>
    </source>
</evidence>
<dbReference type="SUPFAM" id="SSF56496">
    <property type="entry name" value="Fibrinogen C-terminal domain-like"/>
    <property type="match status" value="1"/>
</dbReference>
<name>A0AAN9GPY7_9CAEN</name>
<keyword evidence="2" id="KW-0175">Coiled coil</keyword>
<evidence type="ECO:0000256" key="1">
    <source>
        <dbReference type="ARBA" id="ARBA00023157"/>
    </source>
</evidence>
<dbReference type="InterPro" id="IPR020837">
    <property type="entry name" value="Fibrinogen_CS"/>
</dbReference>
<feature type="signal peptide" evidence="3">
    <location>
        <begin position="1"/>
        <end position="28"/>
    </location>
</feature>
<evidence type="ECO:0000256" key="3">
    <source>
        <dbReference type="SAM" id="SignalP"/>
    </source>
</evidence>
<accession>A0AAN9GPY7</accession>
<dbReference type="EMBL" id="JBAMIC010000001">
    <property type="protein sequence ID" value="KAK7116538.1"/>
    <property type="molecule type" value="Genomic_DNA"/>
</dbReference>
<feature type="coiled-coil region" evidence="2">
    <location>
        <begin position="237"/>
        <end position="292"/>
    </location>
</feature>
<protein>
    <recommendedName>
        <fullName evidence="4">Fibrinogen C-terminal domain-containing protein</fullName>
    </recommendedName>
</protein>
<dbReference type="PROSITE" id="PS51406">
    <property type="entry name" value="FIBRINOGEN_C_2"/>
    <property type="match status" value="1"/>
</dbReference>
<dbReference type="Proteomes" id="UP001374579">
    <property type="component" value="Unassembled WGS sequence"/>
</dbReference>
<dbReference type="CDD" id="cd00087">
    <property type="entry name" value="FReD"/>
    <property type="match status" value="1"/>
</dbReference>
<feature type="domain" description="Fibrinogen C-terminal" evidence="4">
    <location>
        <begin position="323"/>
        <end position="545"/>
    </location>
</feature>
<feature type="chain" id="PRO_5042817833" description="Fibrinogen C-terminal domain-containing protein" evidence="3">
    <location>
        <begin position="29"/>
        <end position="546"/>
    </location>
</feature>
<dbReference type="SMART" id="SM00186">
    <property type="entry name" value="FBG"/>
    <property type="match status" value="1"/>
</dbReference>
<evidence type="ECO:0000256" key="2">
    <source>
        <dbReference type="SAM" id="Coils"/>
    </source>
</evidence>
<dbReference type="GO" id="GO:0005615">
    <property type="term" value="C:extracellular space"/>
    <property type="evidence" value="ECO:0007669"/>
    <property type="project" value="TreeGrafter"/>
</dbReference>
<dbReference type="PANTHER" id="PTHR19143">
    <property type="entry name" value="FIBRINOGEN/TENASCIN/ANGIOPOEITIN"/>
    <property type="match status" value="1"/>
</dbReference>
<dbReference type="Gene3D" id="3.90.215.10">
    <property type="entry name" value="Gamma Fibrinogen, chain A, domain 1"/>
    <property type="match status" value="1"/>
</dbReference>
<proteinExistence type="predicted"/>
<dbReference type="InterPro" id="IPR014716">
    <property type="entry name" value="Fibrinogen_a/b/g_C_1"/>
</dbReference>
<dbReference type="PROSITE" id="PS00514">
    <property type="entry name" value="FIBRINOGEN_C_1"/>
    <property type="match status" value="1"/>
</dbReference>
<dbReference type="InterPro" id="IPR036056">
    <property type="entry name" value="Fibrinogen-like_C"/>
</dbReference>
<dbReference type="AlphaFoldDB" id="A0AAN9GPY7"/>
<reference evidence="5 6" key="1">
    <citation type="submission" date="2024-02" db="EMBL/GenBank/DDBJ databases">
        <title>Chromosome-scale genome assembly of the rough periwinkle Littorina saxatilis.</title>
        <authorList>
            <person name="De Jode A."/>
            <person name="Faria R."/>
            <person name="Formenti G."/>
            <person name="Sims Y."/>
            <person name="Smith T.P."/>
            <person name="Tracey A."/>
            <person name="Wood J.M.D."/>
            <person name="Zagrodzka Z.B."/>
            <person name="Johannesson K."/>
            <person name="Butlin R.K."/>
            <person name="Leder E.H."/>
        </authorList>
    </citation>
    <scope>NUCLEOTIDE SEQUENCE [LARGE SCALE GENOMIC DNA]</scope>
    <source>
        <strain evidence="5">Snail1</strain>
        <tissue evidence="5">Muscle</tissue>
    </source>
</reference>